<protein>
    <submittedName>
        <fullName evidence="7">High mobility group nucleosome-binding domain-containing protein 5-like</fullName>
    </submittedName>
</protein>
<dbReference type="Proteomes" id="UP000504640">
    <property type="component" value="Unplaced"/>
</dbReference>
<evidence type="ECO:0000256" key="1">
    <source>
        <dbReference type="ARBA" id="ARBA00004123"/>
    </source>
</evidence>
<dbReference type="Pfam" id="PF01101">
    <property type="entry name" value="HMG14_17"/>
    <property type="match status" value="1"/>
</dbReference>
<comment type="similarity">
    <text evidence="2">Belongs to the HMGN family.</text>
</comment>
<evidence type="ECO:0000256" key="2">
    <source>
        <dbReference type="ARBA" id="ARBA00007696"/>
    </source>
</evidence>
<evidence type="ECO:0000256" key="4">
    <source>
        <dbReference type="ARBA" id="ARBA00023242"/>
    </source>
</evidence>
<proteinExistence type="inferred from homology"/>
<evidence type="ECO:0000256" key="3">
    <source>
        <dbReference type="ARBA" id="ARBA00023125"/>
    </source>
</evidence>
<dbReference type="PRINTS" id="PR00925">
    <property type="entry name" value="NONHISHMG17"/>
</dbReference>
<dbReference type="InterPro" id="IPR000079">
    <property type="entry name" value="HMGN_fam"/>
</dbReference>
<gene>
    <name evidence="7" type="primary">LOC116559708</name>
</gene>
<dbReference type="GO" id="GO:0005634">
    <property type="term" value="C:nucleus"/>
    <property type="evidence" value="ECO:0007669"/>
    <property type="project" value="UniProtKB-SubCell"/>
</dbReference>
<feature type="compositionally biased region" description="Basic and acidic residues" evidence="5">
    <location>
        <begin position="141"/>
        <end position="174"/>
    </location>
</feature>
<keyword evidence="4" id="KW-0539">Nucleus</keyword>
<accession>A0A6J3IW68</accession>
<evidence type="ECO:0000313" key="6">
    <source>
        <dbReference type="Proteomes" id="UP000504640"/>
    </source>
</evidence>
<name>A0A6J3IW68_SAPAP</name>
<comment type="subcellular location">
    <subcellularLocation>
        <location evidence="1">Nucleus</location>
    </subcellularLocation>
</comment>
<dbReference type="GeneID" id="116559708"/>
<feature type="compositionally biased region" description="Basic and acidic residues" evidence="5">
    <location>
        <begin position="79"/>
        <end position="89"/>
    </location>
</feature>
<dbReference type="GO" id="GO:0031492">
    <property type="term" value="F:nucleosomal DNA binding"/>
    <property type="evidence" value="ECO:0007669"/>
    <property type="project" value="InterPro"/>
</dbReference>
<feature type="compositionally biased region" description="Basic residues" evidence="5">
    <location>
        <begin position="126"/>
        <end position="140"/>
    </location>
</feature>
<dbReference type="GO" id="GO:0006325">
    <property type="term" value="P:chromatin organization"/>
    <property type="evidence" value="ECO:0007669"/>
    <property type="project" value="TreeGrafter"/>
</dbReference>
<evidence type="ECO:0000256" key="5">
    <source>
        <dbReference type="SAM" id="MobiDB-lite"/>
    </source>
</evidence>
<keyword evidence="6" id="KW-1185">Reference proteome</keyword>
<dbReference type="GO" id="GO:0000785">
    <property type="term" value="C:chromatin"/>
    <property type="evidence" value="ECO:0007669"/>
    <property type="project" value="InterPro"/>
</dbReference>
<sequence length="248" mass="27951">MNIERSLARPLRAPELTGSRLAPSPLPTPESKGSSAQGAAKEEPKRRWAWLSAKPAPAKVEVKPKTQQERVHPQTKNTNKRERGSKEKTGQVANQETKEHSPAENGETKIEESPASDEAREEEAKSKKKKGSGGKKKKQKKEKEEQEQEEGRNMKRKKEEKDEEKEERMLRKQNTDFGPLKQVTGSDCNVLLNSERKATDSSNPVLKTEPSILNLQRLSPGFSMRTHELESHHVSTVHSNRRRSILAA</sequence>
<keyword evidence="3" id="KW-0238">DNA-binding</keyword>
<evidence type="ECO:0000313" key="7">
    <source>
        <dbReference type="RefSeq" id="XP_032146673.1"/>
    </source>
</evidence>
<dbReference type="RefSeq" id="XP_032146673.1">
    <property type="nucleotide sequence ID" value="XM_032290782.1"/>
</dbReference>
<organism evidence="6 7">
    <name type="scientific">Sapajus apella</name>
    <name type="common">Brown-capped capuchin</name>
    <name type="synonym">Cebus apella</name>
    <dbReference type="NCBI Taxonomy" id="9515"/>
    <lineage>
        <taxon>Eukaryota</taxon>
        <taxon>Metazoa</taxon>
        <taxon>Chordata</taxon>
        <taxon>Craniata</taxon>
        <taxon>Vertebrata</taxon>
        <taxon>Euteleostomi</taxon>
        <taxon>Mammalia</taxon>
        <taxon>Eutheria</taxon>
        <taxon>Euarchontoglires</taxon>
        <taxon>Primates</taxon>
        <taxon>Haplorrhini</taxon>
        <taxon>Platyrrhini</taxon>
        <taxon>Cebidae</taxon>
        <taxon>Cebinae</taxon>
        <taxon>Sapajus</taxon>
    </lineage>
</organism>
<reference evidence="7" key="1">
    <citation type="submission" date="2025-08" db="UniProtKB">
        <authorList>
            <consortium name="RefSeq"/>
        </authorList>
    </citation>
    <scope>IDENTIFICATION</scope>
    <source>
        <tissue evidence="7">Blood</tissue>
    </source>
</reference>
<feature type="compositionally biased region" description="Basic and acidic residues" evidence="5">
    <location>
        <begin position="96"/>
        <end position="112"/>
    </location>
</feature>
<feature type="compositionally biased region" description="Basic and acidic residues" evidence="5">
    <location>
        <begin position="60"/>
        <end position="72"/>
    </location>
</feature>
<dbReference type="PANTHER" id="PTHR23087">
    <property type="entry name" value="NONHISTONE CHROMOSOMAL PROTEIN HMG"/>
    <property type="match status" value="1"/>
</dbReference>
<dbReference type="AlphaFoldDB" id="A0A6J3IW68"/>
<dbReference type="SMART" id="SM00527">
    <property type="entry name" value="HMG17"/>
    <property type="match status" value="1"/>
</dbReference>
<dbReference type="PANTHER" id="PTHR23087:SF12">
    <property type="entry name" value="NON-HISTONE CHROMOSOMAL PROTEIN HMG-14"/>
    <property type="match status" value="1"/>
</dbReference>
<feature type="region of interest" description="Disordered" evidence="5">
    <location>
        <begin position="1"/>
        <end position="185"/>
    </location>
</feature>